<dbReference type="SUPFAM" id="SSF53807">
    <property type="entry name" value="Helical backbone' metal receptor"/>
    <property type="match status" value="1"/>
</dbReference>
<dbReference type="Gene3D" id="3.40.50.1980">
    <property type="entry name" value="Nitrogenase molybdenum iron protein domain"/>
    <property type="match status" value="2"/>
</dbReference>
<keyword evidence="3" id="KW-0813">Transport</keyword>
<dbReference type="AlphaFoldDB" id="A0A846RIY3"/>
<dbReference type="PROSITE" id="PS51257">
    <property type="entry name" value="PROKAR_LIPOPROTEIN"/>
    <property type="match status" value="1"/>
</dbReference>
<evidence type="ECO:0000256" key="3">
    <source>
        <dbReference type="ARBA" id="ARBA00022448"/>
    </source>
</evidence>
<protein>
    <submittedName>
        <fullName evidence="7">Iron complex transport system substrate-binding protein</fullName>
    </submittedName>
</protein>
<dbReference type="PANTHER" id="PTHR30532">
    <property type="entry name" value="IRON III DICITRATE-BINDING PERIPLASMIC PROTEIN"/>
    <property type="match status" value="1"/>
</dbReference>
<name>A0A846RIY3_9MICC</name>
<comment type="subcellular location">
    <subcellularLocation>
        <location evidence="1">Cell envelope</location>
    </subcellularLocation>
</comment>
<evidence type="ECO:0000256" key="1">
    <source>
        <dbReference type="ARBA" id="ARBA00004196"/>
    </source>
</evidence>
<dbReference type="RefSeq" id="WP_167990544.1">
    <property type="nucleotide sequence ID" value="NZ_JAATJL010000001.1"/>
</dbReference>
<evidence type="ECO:0000313" key="8">
    <source>
        <dbReference type="Proteomes" id="UP000547458"/>
    </source>
</evidence>
<feature type="chain" id="PRO_5039204919" evidence="5">
    <location>
        <begin position="23"/>
        <end position="329"/>
    </location>
</feature>
<dbReference type="Pfam" id="PF01497">
    <property type="entry name" value="Peripla_BP_2"/>
    <property type="match status" value="1"/>
</dbReference>
<dbReference type="PROSITE" id="PS50983">
    <property type="entry name" value="FE_B12_PBP"/>
    <property type="match status" value="1"/>
</dbReference>
<evidence type="ECO:0000313" key="7">
    <source>
        <dbReference type="EMBL" id="NJC21139.1"/>
    </source>
</evidence>
<dbReference type="Proteomes" id="UP000547458">
    <property type="component" value="Unassembled WGS sequence"/>
</dbReference>
<sequence>MKQTKILAALAAVAMLALSACGTTEEAAGDTETTAAASGETITITDARGKEVVLDGPAVRVAGTEWNVIENLVSLGVMPVGVSDIEGYNTWVSSAPLDDTVTDIGLRGEPSIDTLVSLEPDLVLVTDQLVEGAIEQIEETVPVIVVPGGDSSDNIGQMFENLDMIAKATGTEEQAAELKANFDAKVEEGRAAIEEAGAAGTKVAFSDAYVDAGSVSIRPFAPGSLVSDVFAELGLENAWELEGDPAYGLAQTDVEGLTALPEDTHFWYMANDTFGDPYQDELKDNAVWKGLPFVEEGNVHRFPDSIWVFGGPTSMEQIIDAAVAAATEK</sequence>
<dbReference type="CDD" id="cd01146">
    <property type="entry name" value="FhuD"/>
    <property type="match status" value="1"/>
</dbReference>
<dbReference type="InterPro" id="IPR051313">
    <property type="entry name" value="Bact_iron-sidero_bind"/>
</dbReference>
<organism evidence="7 8">
    <name type="scientific">Arthrobacter pigmenti</name>
    <dbReference type="NCBI Taxonomy" id="271432"/>
    <lineage>
        <taxon>Bacteria</taxon>
        <taxon>Bacillati</taxon>
        <taxon>Actinomycetota</taxon>
        <taxon>Actinomycetes</taxon>
        <taxon>Micrococcales</taxon>
        <taxon>Micrococcaceae</taxon>
        <taxon>Arthrobacter</taxon>
    </lineage>
</organism>
<feature type="signal peptide" evidence="5">
    <location>
        <begin position="1"/>
        <end position="22"/>
    </location>
</feature>
<dbReference type="GO" id="GO:0030288">
    <property type="term" value="C:outer membrane-bounded periplasmic space"/>
    <property type="evidence" value="ECO:0007669"/>
    <property type="project" value="TreeGrafter"/>
</dbReference>
<comment type="caution">
    <text evidence="7">The sequence shown here is derived from an EMBL/GenBank/DDBJ whole genome shotgun (WGS) entry which is preliminary data.</text>
</comment>
<feature type="domain" description="Fe/B12 periplasmic-binding" evidence="6">
    <location>
        <begin position="60"/>
        <end position="329"/>
    </location>
</feature>
<evidence type="ECO:0000256" key="4">
    <source>
        <dbReference type="ARBA" id="ARBA00022729"/>
    </source>
</evidence>
<dbReference type="EMBL" id="JAATJL010000001">
    <property type="protein sequence ID" value="NJC21139.1"/>
    <property type="molecule type" value="Genomic_DNA"/>
</dbReference>
<accession>A0A846RIY3</accession>
<evidence type="ECO:0000256" key="2">
    <source>
        <dbReference type="ARBA" id="ARBA00008814"/>
    </source>
</evidence>
<reference evidence="7 8" key="1">
    <citation type="submission" date="2020-03" db="EMBL/GenBank/DDBJ databases">
        <title>Sequencing the genomes of 1000 actinobacteria strains.</title>
        <authorList>
            <person name="Klenk H.-P."/>
        </authorList>
    </citation>
    <scope>NUCLEOTIDE SEQUENCE [LARGE SCALE GENOMIC DNA]</scope>
    <source>
        <strain evidence="7 8">DSM 16403</strain>
    </source>
</reference>
<keyword evidence="8" id="KW-1185">Reference proteome</keyword>
<comment type="similarity">
    <text evidence="2">Belongs to the bacterial solute-binding protein 8 family.</text>
</comment>
<dbReference type="InterPro" id="IPR002491">
    <property type="entry name" value="ABC_transptr_periplasmic_BD"/>
</dbReference>
<proteinExistence type="inferred from homology"/>
<evidence type="ECO:0000259" key="6">
    <source>
        <dbReference type="PROSITE" id="PS50983"/>
    </source>
</evidence>
<evidence type="ECO:0000256" key="5">
    <source>
        <dbReference type="SAM" id="SignalP"/>
    </source>
</evidence>
<dbReference type="PANTHER" id="PTHR30532:SF1">
    <property type="entry name" value="IRON(3+)-HYDROXAMATE-BINDING PROTEIN FHUD"/>
    <property type="match status" value="1"/>
</dbReference>
<dbReference type="GO" id="GO:1901678">
    <property type="term" value="P:iron coordination entity transport"/>
    <property type="evidence" value="ECO:0007669"/>
    <property type="project" value="UniProtKB-ARBA"/>
</dbReference>
<keyword evidence="4 5" id="KW-0732">Signal</keyword>
<gene>
    <name evidence="7" type="ORF">BJ994_000215</name>
</gene>